<feature type="compositionally biased region" description="Basic and acidic residues" evidence="5">
    <location>
        <begin position="8"/>
        <end position="26"/>
    </location>
</feature>
<dbReference type="PROSITE" id="PS51467">
    <property type="entry name" value="HARP"/>
    <property type="match status" value="1"/>
</dbReference>
<dbReference type="Proteomes" id="UP001159405">
    <property type="component" value="Unassembled WGS sequence"/>
</dbReference>
<dbReference type="SMART" id="SM00490">
    <property type="entry name" value="HELICc"/>
    <property type="match status" value="1"/>
</dbReference>
<dbReference type="InterPro" id="IPR038718">
    <property type="entry name" value="SNF2-like_sf"/>
</dbReference>
<dbReference type="Pfam" id="PF00176">
    <property type="entry name" value="SNF2-rel_dom"/>
    <property type="match status" value="1"/>
</dbReference>
<dbReference type="InterPro" id="IPR001650">
    <property type="entry name" value="Helicase_C-like"/>
</dbReference>
<evidence type="ECO:0000259" key="7">
    <source>
        <dbReference type="PROSITE" id="PS51194"/>
    </source>
</evidence>
<keyword evidence="10" id="KW-1185">Reference proteome</keyword>
<dbReference type="InterPro" id="IPR027417">
    <property type="entry name" value="P-loop_NTPase"/>
</dbReference>
<feature type="compositionally biased region" description="Polar residues" evidence="5">
    <location>
        <begin position="71"/>
        <end position="88"/>
    </location>
</feature>
<feature type="region of interest" description="Disordered" evidence="5">
    <location>
        <begin position="1"/>
        <end position="41"/>
    </location>
</feature>
<reference evidence="9 10" key="1">
    <citation type="submission" date="2022-05" db="EMBL/GenBank/DDBJ databases">
        <authorList>
            <consortium name="Genoscope - CEA"/>
            <person name="William W."/>
        </authorList>
    </citation>
    <scope>NUCLEOTIDE SEQUENCE [LARGE SCALE GENOMIC DNA]</scope>
</reference>
<evidence type="ECO:0000313" key="10">
    <source>
        <dbReference type="Proteomes" id="UP001159405"/>
    </source>
</evidence>
<dbReference type="Gene3D" id="3.40.50.300">
    <property type="entry name" value="P-loop containing nucleotide triphosphate hydrolases"/>
    <property type="match status" value="1"/>
</dbReference>
<evidence type="ECO:0000256" key="1">
    <source>
        <dbReference type="ARBA" id="ARBA00004123"/>
    </source>
</evidence>
<evidence type="ECO:0000256" key="5">
    <source>
        <dbReference type="SAM" id="MobiDB-lite"/>
    </source>
</evidence>
<dbReference type="InterPro" id="IPR010003">
    <property type="entry name" value="HARP_dom"/>
</dbReference>
<dbReference type="PROSITE" id="PS51192">
    <property type="entry name" value="HELICASE_ATP_BIND_1"/>
    <property type="match status" value="1"/>
</dbReference>
<dbReference type="InterPro" id="IPR014001">
    <property type="entry name" value="Helicase_ATP-bd"/>
</dbReference>
<evidence type="ECO:0000259" key="8">
    <source>
        <dbReference type="PROSITE" id="PS51467"/>
    </source>
</evidence>
<organism evidence="9 10">
    <name type="scientific">Porites lobata</name>
    <dbReference type="NCBI Taxonomy" id="104759"/>
    <lineage>
        <taxon>Eukaryota</taxon>
        <taxon>Metazoa</taxon>
        <taxon>Cnidaria</taxon>
        <taxon>Anthozoa</taxon>
        <taxon>Hexacorallia</taxon>
        <taxon>Scleractinia</taxon>
        <taxon>Fungiina</taxon>
        <taxon>Poritidae</taxon>
        <taxon>Porites</taxon>
    </lineage>
</organism>
<dbReference type="PROSITE" id="PS51194">
    <property type="entry name" value="HELICASE_CTER"/>
    <property type="match status" value="1"/>
</dbReference>
<comment type="caution">
    <text evidence="9">The sequence shown here is derived from an EMBL/GenBank/DDBJ whole genome shotgun (WGS) entry which is preliminary data.</text>
</comment>
<dbReference type="Pfam" id="PF00271">
    <property type="entry name" value="Helicase_C"/>
    <property type="match status" value="1"/>
</dbReference>
<evidence type="ECO:0000256" key="2">
    <source>
        <dbReference type="ARBA" id="ARBA00022801"/>
    </source>
</evidence>
<dbReference type="InterPro" id="IPR000330">
    <property type="entry name" value="SNF2_N"/>
</dbReference>
<dbReference type="CDD" id="cd18010">
    <property type="entry name" value="DEXHc_HARP_SMARCAL1"/>
    <property type="match status" value="1"/>
</dbReference>
<name>A0ABN8NUJ2_9CNID</name>
<dbReference type="EMBL" id="CALNXK010000035">
    <property type="protein sequence ID" value="CAH3121168.1"/>
    <property type="molecule type" value="Genomic_DNA"/>
</dbReference>
<dbReference type="SMART" id="SM00487">
    <property type="entry name" value="DEXDc"/>
    <property type="match status" value="1"/>
</dbReference>
<protein>
    <recommendedName>
        <fullName evidence="11">SWI/SNF-related matrix-associated actin-dependent regulator of chromatin subfamily A-like protein 1</fullName>
    </recommendedName>
</protein>
<dbReference type="CDD" id="cd18793">
    <property type="entry name" value="SF2_C_SNF"/>
    <property type="match status" value="1"/>
</dbReference>
<accession>A0ABN8NUJ2</accession>
<comment type="similarity">
    <text evidence="4">Belongs to the SNF2/RAD54 helicase family. SMARCAL1 subfamily.</text>
</comment>
<feature type="domain" description="Helicase C-terminal" evidence="7">
    <location>
        <begin position="593"/>
        <end position="749"/>
    </location>
</feature>
<sequence length="874" mass="97682">MSSGQLTDEQRRRIEENRRKALEKRAARLRQQQEQTAWSTNTASTTFKLNINRGNFVSSNAAQPPRDENALLSSNKPNSYVPQRQMSAKSEGVKHSLNVTPSVGQASNANLSMNGNTIRSSTGFSGESQNSLVGASKAMVKPSNNERSSRSFQSTVSQFYRPQNIPDSSSSKRKFESTNPGTKPSTVSSSGFANSNSGSLKSGVVSSVNVKNTEKEVKGNCVLMSRERFAVVVPYQPQVIGIFKTIPSRSYDKKTCQWNFALTDYNRLMKAVQSLPAHVIVEGLPKAVTSTFLKTTPGTLQELSTTNINLNSVDHKLVQALMPFQQEGVSFSIRHDGRVLIADDMGLGKTIQAICVACYYRPEWPLLIITPSSLRITWQQAFMKWLPSVDPQHINVVFTGKDNPTAGLVNIISYDLLSKCIEDLKKKQFRVIIADECHFIKSYKASRTKAALPLLKAATRVILLSGTPALSRPLELYTQICAIQPGLFPTFHLFGIRYCAGQQNRFGWDFSGASNMQELQLLLEEKVMIRRLKKDVLSQLPSKRRQVVQLDPSLIKTKTLERAAKEVSKAKQKEQHGALLNYFFETSACKMPAVREYILDLLESGRKFLVFAHHKSMLDAICSCLKQKKYSYIRIDGSTPAGVRQNLCDQFQQDKDCLVAVLSITAANTGLTLTEANAVVFAELFWNPGALVQAEDRVYRIGQKNAVNIHYLVARKTADDYLWPLIQNKLEVLGKAGLSEDVLEADCTFFKDPKQQTLFSFVESFVEDCTGDQSTSLCETVAEQGSPYSNNNNSEFKTETLKDVKFVNTSETRKRTNPESNSLEEGNLSRAVKDNFDWFDGMVNDGDIFSDDLYDQEGLNYHIEPGPCAKRYRR</sequence>
<dbReference type="SUPFAM" id="SSF52540">
    <property type="entry name" value="P-loop containing nucleoside triphosphate hydrolases"/>
    <property type="match status" value="2"/>
</dbReference>
<dbReference type="Pfam" id="PF07443">
    <property type="entry name" value="HARP"/>
    <property type="match status" value="1"/>
</dbReference>
<feature type="domain" description="Helicase ATP-binding" evidence="6">
    <location>
        <begin position="330"/>
        <end position="486"/>
    </location>
</feature>
<feature type="compositionally biased region" description="Basic and acidic residues" evidence="5">
    <location>
        <begin position="808"/>
        <end position="817"/>
    </location>
</feature>
<feature type="domain" description="HARP" evidence="8">
    <location>
        <begin position="213"/>
        <end position="285"/>
    </location>
</feature>
<evidence type="ECO:0008006" key="11">
    <source>
        <dbReference type="Google" id="ProtNLM"/>
    </source>
</evidence>
<dbReference type="PANTHER" id="PTHR45766:SF6">
    <property type="entry name" value="SWI_SNF-RELATED MATRIX-ASSOCIATED ACTIN-DEPENDENT REGULATOR OF CHROMATIN SUBFAMILY A-LIKE PROTEIN 1"/>
    <property type="match status" value="1"/>
</dbReference>
<keyword evidence="3" id="KW-0539">Nucleus</keyword>
<dbReference type="PANTHER" id="PTHR45766">
    <property type="entry name" value="DNA ANNEALING HELICASE AND ENDONUCLEASE ZRANB3 FAMILY MEMBER"/>
    <property type="match status" value="1"/>
</dbReference>
<evidence type="ECO:0000313" key="9">
    <source>
        <dbReference type="EMBL" id="CAH3121168.1"/>
    </source>
</evidence>
<evidence type="ECO:0000256" key="4">
    <source>
        <dbReference type="PROSITE-ProRule" id="PRU00800"/>
    </source>
</evidence>
<gene>
    <name evidence="9" type="ORF">PLOB_00028460</name>
</gene>
<keyword evidence="2" id="KW-0378">Hydrolase</keyword>
<comment type="subcellular location">
    <subcellularLocation>
        <location evidence="1">Nucleus</location>
    </subcellularLocation>
</comment>
<dbReference type="InterPro" id="IPR049730">
    <property type="entry name" value="SNF2/RAD54-like_C"/>
</dbReference>
<feature type="region of interest" description="Disordered" evidence="5">
    <location>
        <begin position="56"/>
        <end position="196"/>
    </location>
</feature>
<evidence type="ECO:0000259" key="6">
    <source>
        <dbReference type="PROSITE" id="PS51192"/>
    </source>
</evidence>
<feature type="compositionally biased region" description="Polar residues" evidence="5">
    <location>
        <begin position="97"/>
        <end position="133"/>
    </location>
</feature>
<feature type="region of interest" description="Disordered" evidence="5">
    <location>
        <begin position="808"/>
        <end position="827"/>
    </location>
</feature>
<proteinExistence type="inferred from homology"/>
<dbReference type="Gene3D" id="3.40.50.10810">
    <property type="entry name" value="Tandem AAA-ATPase domain"/>
    <property type="match status" value="1"/>
</dbReference>
<feature type="compositionally biased region" description="Polar residues" evidence="5">
    <location>
        <begin position="142"/>
        <end position="169"/>
    </location>
</feature>
<feature type="compositionally biased region" description="Low complexity" evidence="5">
    <location>
        <begin position="185"/>
        <end position="196"/>
    </location>
</feature>
<evidence type="ECO:0000256" key="3">
    <source>
        <dbReference type="ARBA" id="ARBA00023242"/>
    </source>
</evidence>